<dbReference type="InterPro" id="IPR051049">
    <property type="entry name" value="Dienelactone_hydrolase-like"/>
</dbReference>
<dbReference type="PANTHER" id="PTHR46623">
    <property type="entry name" value="CARBOXYMETHYLENEBUTENOLIDASE-RELATED"/>
    <property type="match status" value="1"/>
</dbReference>
<evidence type="ECO:0000256" key="1">
    <source>
        <dbReference type="SAM" id="MobiDB-lite"/>
    </source>
</evidence>
<dbReference type="SUPFAM" id="SSF53474">
    <property type="entry name" value="alpha/beta-Hydrolases"/>
    <property type="match status" value="1"/>
</dbReference>
<keyword evidence="4" id="KW-1185">Reference proteome</keyword>
<dbReference type="PROSITE" id="PS51318">
    <property type="entry name" value="TAT"/>
    <property type="match status" value="1"/>
</dbReference>
<proteinExistence type="predicted"/>
<accession>A0A9X3NBB4</accession>
<dbReference type="PANTHER" id="PTHR46623:SF6">
    <property type="entry name" value="ALPHA_BETA-HYDROLASES SUPERFAMILY PROTEIN"/>
    <property type="match status" value="1"/>
</dbReference>
<feature type="domain" description="Dienelactone hydrolase" evidence="2">
    <location>
        <begin position="104"/>
        <end position="313"/>
    </location>
</feature>
<gene>
    <name evidence="3" type="ORF">OJ997_11225</name>
</gene>
<dbReference type="RefSeq" id="WP_270025175.1">
    <property type="nucleotide sequence ID" value="NZ_JAPDDP010000016.1"/>
</dbReference>
<keyword evidence="3" id="KW-0378">Hydrolase</keyword>
<dbReference type="EMBL" id="JAPDDP010000016">
    <property type="protein sequence ID" value="MDA0180866.1"/>
    <property type="molecule type" value="Genomic_DNA"/>
</dbReference>
<evidence type="ECO:0000313" key="4">
    <source>
        <dbReference type="Proteomes" id="UP001147653"/>
    </source>
</evidence>
<dbReference type="Pfam" id="PF01738">
    <property type="entry name" value="DLH"/>
    <property type="match status" value="1"/>
</dbReference>
<name>A0A9X3NBB4_9ACTN</name>
<reference evidence="3" key="1">
    <citation type="submission" date="2022-10" db="EMBL/GenBank/DDBJ databases">
        <title>The WGS of Solirubrobacter phytolaccae KCTC 29190.</title>
        <authorList>
            <person name="Jiang Z."/>
        </authorList>
    </citation>
    <scope>NUCLEOTIDE SEQUENCE</scope>
    <source>
        <strain evidence="3">KCTC 29190</strain>
    </source>
</reference>
<dbReference type="GO" id="GO:0016787">
    <property type="term" value="F:hydrolase activity"/>
    <property type="evidence" value="ECO:0007669"/>
    <property type="project" value="UniProtKB-KW"/>
</dbReference>
<dbReference type="InterPro" id="IPR006311">
    <property type="entry name" value="TAT_signal"/>
</dbReference>
<feature type="region of interest" description="Disordered" evidence="1">
    <location>
        <begin position="49"/>
        <end position="79"/>
    </location>
</feature>
<organism evidence="3 4">
    <name type="scientific">Solirubrobacter phytolaccae</name>
    <dbReference type="NCBI Taxonomy" id="1404360"/>
    <lineage>
        <taxon>Bacteria</taxon>
        <taxon>Bacillati</taxon>
        <taxon>Actinomycetota</taxon>
        <taxon>Thermoleophilia</taxon>
        <taxon>Solirubrobacterales</taxon>
        <taxon>Solirubrobacteraceae</taxon>
        <taxon>Solirubrobacter</taxon>
    </lineage>
</organism>
<dbReference type="AlphaFoldDB" id="A0A9X3NBB4"/>
<dbReference type="Gene3D" id="3.40.50.1820">
    <property type="entry name" value="alpha/beta hydrolase"/>
    <property type="match status" value="1"/>
</dbReference>
<dbReference type="InterPro" id="IPR029058">
    <property type="entry name" value="AB_hydrolase_fold"/>
</dbReference>
<sequence>MTELERYLAEEIAEDHVDGIITRREAMRRLAMLGVGATAAAGMITAEADARTRGKNSGGDKPGHGHGHGGGGHGHPDRAVTAWAPVATTPITFAGPRGNLLGAWAQPATPKVKGGVLVIHENRGLTPHIANVAGRFAANGFSALALDLLSEEGGTPAFPDEAAIMAKLSEISANNPGRFDEDMQAALTEIAKRVGRHTPLSAIGFCFGGGMIWRLLVAKEKRLSAAAPFYGPFPTGGDVRGIKADVLGVFAGVDDRVNATREAARGALEAARVDYEILTFTEAQHAFFNDTNPARFNAQAAAQAWLRVNDWFAPSRD</sequence>
<evidence type="ECO:0000313" key="3">
    <source>
        <dbReference type="EMBL" id="MDA0180866.1"/>
    </source>
</evidence>
<comment type="caution">
    <text evidence="3">The sequence shown here is derived from an EMBL/GenBank/DDBJ whole genome shotgun (WGS) entry which is preliminary data.</text>
</comment>
<evidence type="ECO:0000259" key="2">
    <source>
        <dbReference type="Pfam" id="PF01738"/>
    </source>
</evidence>
<dbReference type="InterPro" id="IPR002925">
    <property type="entry name" value="Dienelactn_hydro"/>
</dbReference>
<protein>
    <submittedName>
        <fullName evidence="3">Dienelactone hydrolase family protein</fullName>
    </submittedName>
</protein>
<dbReference type="Proteomes" id="UP001147653">
    <property type="component" value="Unassembled WGS sequence"/>
</dbReference>